<organism evidence="2 3">
    <name type="scientific">Candidatus Uhrbacteria bacterium RIFCSPHIGHO2_12_FULL_60_25</name>
    <dbReference type="NCBI Taxonomy" id="1802399"/>
    <lineage>
        <taxon>Bacteria</taxon>
        <taxon>Candidatus Uhriibacteriota</taxon>
    </lineage>
</organism>
<evidence type="ECO:0000313" key="2">
    <source>
        <dbReference type="EMBL" id="OGL78269.1"/>
    </source>
</evidence>
<dbReference type="AlphaFoldDB" id="A0A1F7UJ31"/>
<accession>A0A1F7UJ31</accession>
<dbReference type="STRING" id="1802399.A3E39_03835"/>
<feature type="compositionally biased region" description="Basic and acidic residues" evidence="1">
    <location>
        <begin position="67"/>
        <end position="78"/>
    </location>
</feature>
<evidence type="ECO:0008006" key="4">
    <source>
        <dbReference type="Google" id="ProtNLM"/>
    </source>
</evidence>
<feature type="region of interest" description="Disordered" evidence="1">
    <location>
        <begin position="53"/>
        <end position="78"/>
    </location>
</feature>
<dbReference type="Proteomes" id="UP000176603">
    <property type="component" value="Unassembled WGS sequence"/>
</dbReference>
<evidence type="ECO:0000313" key="3">
    <source>
        <dbReference type="Proteomes" id="UP000176603"/>
    </source>
</evidence>
<sequence length="144" mass="15947">MKLPRELQRFPDPTLLVTTDEERANFWLAGGDSLETLDGIAIAPELKSDREGAFTSVDGSRVAGPSADRHDTPRKEKFTKQVAERIATLIREGHATGVRIASLPEILHRIEAHLPEDVKKKVLGTTPKDLMKMNEVDVVKVLIS</sequence>
<comment type="caution">
    <text evidence="2">The sequence shown here is derived from an EMBL/GenBank/DDBJ whole genome shotgun (WGS) entry which is preliminary data.</text>
</comment>
<proteinExistence type="predicted"/>
<dbReference type="InterPro" id="IPR019291">
    <property type="entry name" value="Host_attachment_protein"/>
</dbReference>
<name>A0A1F7UJ31_9BACT</name>
<protein>
    <recommendedName>
        <fullName evidence="4">Host attachment protein</fullName>
    </recommendedName>
</protein>
<evidence type="ECO:0000256" key="1">
    <source>
        <dbReference type="SAM" id="MobiDB-lite"/>
    </source>
</evidence>
<gene>
    <name evidence="2" type="ORF">A3E39_03835</name>
</gene>
<dbReference type="Pfam" id="PF10116">
    <property type="entry name" value="Host_attach"/>
    <property type="match status" value="1"/>
</dbReference>
<dbReference type="EMBL" id="MGEH01000035">
    <property type="protein sequence ID" value="OGL78269.1"/>
    <property type="molecule type" value="Genomic_DNA"/>
</dbReference>
<reference evidence="2 3" key="1">
    <citation type="journal article" date="2016" name="Nat. Commun.">
        <title>Thousands of microbial genomes shed light on interconnected biogeochemical processes in an aquifer system.</title>
        <authorList>
            <person name="Anantharaman K."/>
            <person name="Brown C.T."/>
            <person name="Hug L.A."/>
            <person name="Sharon I."/>
            <person name="Castelle C.J."/>
            <person name="Probst A.J."/>
            <person name="Thomas B.C."/>
            <person name="Singh A."/>
            <person name="Wilkins M.J."/>
            <person name="Karaoz U."/>
            <person name="Brodie E.L."/>
            <person name="Williams K.H."/>
            <person name="Hubbard S.S."/>
            <person name="Banfield J.F."/>
        </authorList>
    </citation>
    <scope>NUCLEOTIDE SEQUENCE [LARGE SCALE GENOMIC DNA]</scope>
</reference>